<organism evidence="2 3">
    <name type="scientific">Methanosalsum natronophilum</name>
    <dbReference type="NCBI Taxonomy" id="768733"/>
    <lineage>
        <taxon>Archaea</taxon>
        <taxon>Methanobacteriati</taxon>
        <taxon>Methanobacteriota</taxon>
        <taxon>Stenosarchaea group</taxon>
        <taxon>Methanomicrobia</taxon>
        <taxon>Methanosarcinales</taxon>
        <taxon>Methanosarcinaceae</taxon>
        <taxon>Methanosalsum</taxon>
    </lineage>
</organism>
<dbReference type="Proteomes" id="UP000284763">
    <property type="component" value="Unassembled WGS sequence"/>
</dbReference>
<dbReference type="Pfam" id="PF02641">
    <property type="entry name" value="DUF190"/>
    <property type="match status" value="1"/>
</dbReference>
<reference evidence="2 3" key="1">
    <citation type="submission" date="2018-08" db="EMBL/GenBank/DDBJ databases">
        <title>The metabolism and importance of syntrophic acetate oxidation coupled to methane or sulfide production in haloalkaline environments.</title>
        <authorList>
            <person name="Timmers P.H.A."/>
            <person name="Vavourakis C.D."/>
            <person name="Sorokin D.Y."/>
            <person name="Sinninghe Damste J.S."/>
            <person name="Muyzer G."/>
            <person name="Stams A.J.M."/>
            <person name="Plugge C.M."/>
        </authorList>
    </citation>
    <scope>NUCLEOTIDE SEQUENCE [LARGE SCALE GENOMIC DNA]</scope>
    <source>
        <strain evidence="2">MSAO_Arc3</strain>
    </source>
</reference>
<comment type="similarity">
    <text evidence="1">Belongs to the UPF0166 family.</text>
</comment>
<dbReference type="Gene3D" id="3.30.70.120">
    <property type="match status" value="1"/>
</dbReference>
<accession>A0A3R7YIJ5</accession>
<evidence type="ECO:0000313" key="3">
    <source>
        <dbReference type="Proteomes" id="UP000284763"/>
    </source>
</evidence>
<sequence>MNYVTVKIYISENDTYNGKSTSSFIVQLLREKGILGATVIRGITGYGPHTSFHSTKLLRISSDLPLIIEVVDTEDKIRPVLKDIKEIVPNKLVTVQSTSVVSNDFSF</sequence>
<dbReference type="SUPFAM" id="SSF54913">
    <property type="entry name" value="GlnB-like"/>
    <property type="match status" value="1"/>
</dbReference>
<comment type="caution">
    <text evidence="2">The sequence shown here is derived from an EMBL/GenBank/DDBJ whole genome shotgun (WGS) entry which is preliminary data.</text>
</comment>
<dbReference type="AlphaFoldDB" id="A0A3R7YIJ5"/>
<dbReference type="PANTHER" id="PTHR35983:SF1">
    <property type="entry name" value="UPF0166 PROTEIN TM_0021"/>
    <property type="match status" value="1"/>
</dbReference>
<dbReference type="RefSeq" id="WP_259133776.1">
    <property type="nucleotide sequence ID" value="NZ_JANUCS010000003.1"/>
</dbReference>
<dbReference type="EMBL" id="QZAB01000300">
    <property type="protein sequence ID" value="RQD85423.1"/>
    <property type="molecule type" value="Genomic_DNA"/>
</dbReference>
<evidence type="ECO:0000313" key="2">
    <source>
        <dbReference type="EMBL" id="RQD85423.1"/>
    </source>
</evidence>
<protein>
    <submittedName>
        <fullName evidence="2">DUF190 domain-containing protein</fullName>
    </submittedName>
</protein>
<proteinExistence type="inferred from homology"/>
<dbReference type="InterPro" id="IPR011322">
    <property type="entry name" value="N-reg_PII-like_a/b"/>
</dbReference>
<dbReference type="PANTHER" id="PTHR35983">
    <property type="entry name" value="UPF0166 PROTEIN TM_0021"/>
    <property type="match status" value="1"/>
</dbReference>
<evidence type="ECO:0000256" key="1">
    <source>
        <dbReference type="ARBA" id="ARBA00010554"/>
    </source>
</evidence>
<dbReference type="InterPro" id="IPR015867">
    <property type="entry name" value="N-reg_PII/ATP_PRibTrfase_C"/>
</dbReference>
<gene>
    <name evidence="2" type="ORF">D5R95_04715</name>
</gene>
<name>A0A3R7YIJ5_9EURY</name>
<dbReference type="InterPro" id="IPR003793">
    <property type="entry name" value="UPF0166"/>
</dbReference>